<evidence type="ECO:0000256" key="6">
    <source>
        <dbReference type="ARBA" id="ARBA00023136"/>
    </source>
</evidence>
<dbReference type="InterPro" id="IPR051447">
    <property type="entry name" value="Lipoprotein-release_system"/>
</dbReference>
<keyword evidence="4 7" id="KW-0812">Transmembrane</keyword>
<feature type="transmembrane region" description="Helical" evidence="7">
    <location>
        <begin position="301"/>
        <end position="320"/>
    </location>
</feature>
<evidence type="ECO:0000256" key="3">
    <source>
        <dbReference type="ARBA" id="ARBA00022475"/>
    </source>
</evidence>
<dbReference type="GO" id="GO:0044874">
    <property type="term" value="P:lipoprotein localization to outer membrane"/>
    <property type="evidence" value="ECO:0007669"/>
    <property type="project" value="TreeGrafter"/>
</dbReference>
<gene>
    <name evidence="9" type="ORF">CA2015_4159</name>
</gene>
<keyword evidence="10" id="KW-1185">Reference proteome</keyword>
<dbReference type="KEGG" id="camu:CA2015_4159"/>
<feature type="domain" description="ABC3 transporter permease C-terminal" evidence="8">
    <location>
        <begin position="247"/>
        <end position="376"/>
    </location>
</feature>
<reference evidence="9 10" key="1">
    <citation type="submission" date="2015-07" db="EMBL/GenBank/DDBJ databases">
        <authorList>
            <person name="Kim K.M."/>
        </authorList>
    </citation>
    <scope>NUCLEOTIDE SEQUENCE [LARGE SCALE GENOMIC DNA]</scope>
    <source>
        <strain evidence="9 10">KCTC 12363</strain>
    </source>
</reference>
<evidence type="ECO:0000259" key="8">
    <source>
        <dbReference type="Pfam" id="PF02687"/>
    </source>
</evidence>
<dbReference type="Pfam" id="PF02687">
    <property type="entry name" value="FtsX"/>
    <property type="match status" value="1"/>
</dbReference>
<dbReference type="RefSeq" id="WP_048643610.1">
    <property type="nucleotide sequence ID" value="NZ_CP012040.1"/>
</dbReference>
<evidence type="ECO:0000256" key="4">
    <source>
        <dbReference type="ARBA" id="ARBA00022692"/>
    </source>
</evidence>
<evidence type="ECO:0000256" key="2">
    <source>
        <dbReference type="ARBA" id="ARBA00005236"/>
    </source>
</evidence>
<name>A0A0H4PYL1_9BACT</name>
<feature type="transmembrane region" description="Helical" evidence="7">
    <location>
        <begin position="20"/>
        <end position="39"/>
    </location>
</feature>
<dbReference type="Proteomes" id="UP000036520">
    <property type="component" value="Chromosome"/>
</dbReference>
<keyword evidence="6 7" id="KW-0472">Membrane</keyword>
<feature type="transmembrane region" description="Helical" evidence="7">
    <location>
        <begin position="247"/>
        <end position="269"/>
    </location>
</feature>
<dbReference type="AlphaFoldDB" id="A0A0H4PYL1"/>
<feature type="transmembrane region" description="Helical" evidence="7">
    <location>
        <begin position="275"/>
        <end position="294"/>
    </location>
</feature>
<dbReference type="OrthoDB" id="976557at2"/>
<protein>
    <recommendedName>
        <fullName evidence="8">ABC3 transporter permease C-terminal domain-containing protein</fullName>
    </recommendedName>
</protein>
<dbReference type="PANTHER" id="PTHR30489:SF0">
    <property type="entry name" value="LIPOPROTEIN-RELEASING SYSTEM TRANSMEMBRANE PROTEIN LOLE"/>
    <property type="match status" value="1"/>
</dbReference>
<proteinExistence type="inferred from homology"/>
<comment type="subcellular location">
    <subcellularLocation>
        <location evidence="1">Cell membrane</location>
        <topology evidence="1">Multi-pass membrane protein</topology>
    </subcellularLocation>
</comment>
<sequence>MKLAFILAYKNLIGAGLRTWLNVGILAFSFILIIFYNGLLDGWNQQARLDTINWEIGYGELRTDNYDPFDPFSIQDAHKPYTPEEFPMLTPILIRQASIYPHGRMLSIALKGIPADQTQLELPTTYLSSQKETIPAIIGKRMADAAKLKEGEEVLLRWRDNNGTFDAMNISIVKIFDSDVGNIDAGQIWINLEQLQAMAGLKEEATYFVTNEAYSHQEIHGWTFVSQEELLQNINEIIASKKISGSIMYLMLLAIALLAIFDTQVLSVFRRQKEIGTYVAMGMTPGQVVVLFTMEGSMYSFLAMLVGGLVGLPIFAYLAINGISFPDVTQDMGVTMASRIFPVFGIQLILGTMLLVIVSATIVSFLPAKKIAYMNPVEALKGKLQ</sequence>
<evidence type="ECO:0000313" key="10">
    <source>
        <dbReference type="Proteomes" id="UP000036520"/>
    </source>
</evidence>
<dbReference type="PANTHER" id="PTHR30489">
    <property type="entry name" value="LIPOPROTEIN-RELEASING SYSTEM TRANSMEMBRANE PROTEIN LOLE"/>
    <property type="match status" value="1"/>
</dbReference>
<dbReference type="InterPro" id="IPR003838">
    <property type="entry name" value="ABC3_permease_C"/>
</dbReference>
<dbReference type="STRING" id="320787.CA2015_4159"/>
<evidence type="ECO:0000313" key="9">
    <source>
        <dbReference type="EMBL" id="AKP53512.1"/>
    </source>
</evidence>
<keyword evidence="3" id="KW-1003">Cell membrane</keyword>
<organism evidence="9 10">
    <name type="scientific">Cyclobacterium amurskyense</name>
    <dbReference type="NCBI Taxonomy" id="320787"/>
    <lineage>
        <taxon>Bacteria</taxon>
        <taxon>Pseudomonadati</taxon>
        <taxon>Bacteroidota</taxon>
        <taxon>Cytophagia</taxon>
        <taxon>Cytophagales</taxon>
        <taxon>Cyclobacteriaceae</taxon>
        <taxon>Cyclobacterium</taxon>
    </lineage>
</organism>
<dbReference type="EMBL" id="CP012040">
    <property type="protein sequence ID" value="AKP53512.1"/>
    <property type="molecule type" value="Genomic_DNA"/>
</dbReference>
<comment type="similarity">
    <text evidence="2">Belongs to the ABC-4 integral membrane protein family. LolC/E subfamily.</text>
</comment>
<feature type="transmembrane region" description="Helical" evidence="7">
    <location>
        <begin position="340"/>
        <end position="366"/>
    </location>
</feature>
<evidence type="ECO:0000256" key="5">
    <source>
        <dbReference type="ARBA" id="ARBA00022989"/>
    </source>
</evidence>
<accession>A0A0H4PYL1</accession>
<keyword evidence="5 7" id="KW-1133">Transmembrane helix</keyword>
<dbReference type="GO" id="GO:0098797">
    <property type="term" value="C:plasma membrane protein complex"/>
    <property type="evidence" value="ECO:0007669"/>
    <property type="project" value="TreeGrafter"/>
</dbReference>
<evidence type="ECO:0000256" key="7">
    <source>
        <dbReference type="SAM" id="Phobius"/>
    </source>
</evidence>
<evidence type="ECO:0000256" key="1">
    <source>
        <dbReference type="ARBA" id="ARBA00004651"/>
    </source>
</evidence>